<protein>
    <submittedName>
        <fullName evidence="2">Uncharacterized protein</fullName>
    </submittedName>
</protein>
<dbReference type="EMBL" id="RCZK01000009">
    <property type="protein sequence ID" value="TPG10981.1"/>
    <property type="molecule type" value="Genomic_DNA"/>
</dbReference>
<proteinExistence type="predicted"/>
<evidence type="ECO:0000256" key="1">
    <source>
        <dbReference type="SAM" id="MobiDB-lite"/>
    </source>
</evidence>
<dbReference type="Proteomes" id="UP000318413">
    <property type="component" value="Unassembled WGS sequence"/>
</dbReference>
<name>A0A502CGX6_9SPHN</name>
<evidence type="ECO:0000313" key="2">
    <source>
        <dbReference type="EMBL" id="TPG10981.1"/>
    </source>
</evidence>
<organism evidence="2 3">
    <name type="scientific">Sphingomonas oligophenolica</name>
    <dbReference type="NCBI Taxonomy" id="301154"/>
    <lineage>
        <taxon>Bacteria</taxon>
        <taxon>Pseudomonadati</taxon>
        <taxon>Pseudomonadota</taxon>
        <taxon>Alphaproteobacteria</taxon>
        <taxon>Sphingomonadales</taxon>
        <taxon>Sphingomonadaceae</taxon>
        <taxon>Sphingomonas</taxon>
    </lineage>
</organism>
<dbReference type="AlphaFoldDB" id="A0A502CGX6"/>
<accession>A0A502CGX6</accession>
<sequence>MLLVALPLALVACGKKPADQTDLDRLDNELTAANQSDPAMTAAVRGQIMVDPGLTQSSNEKSIRPPSRPDPNAIPPDGIGAKPDGVDPATLKPAPAARDCPDCRAAAGALTLGELAKRQKNASIAHCAGQLGYSATWAARLPADVPLYPDARVAEAAGAQPCGLRVVSFATAAPVTRVIDWYYTKTHNAGYAAEHQRDGAQHVLGGTRGDAAYVIYVSPRAGGGSDVDLVTNQGS</sequence>
<gene>
    <name evidence="2" type="ORF">EAH84_11750</name>
</gene>
<reference evidence="2 3" key="1">
    <citation type="journal article" date="2019" name="Environ. Microbiol.">
        <title>Species interactions and distinct microbial communities in high Arctic permafrost affected cryosols are associated with the CH4 and CO2 gas fluxes.</title>
        <authorList>
            <person name="Altshuler I."/>
            <person name="Hamel J."/>
            <person name="Turney S."/>
            <person name="Magnuson E."/>
            <person name="Levesque R."/>
            <person name="Greer C."/>
            <person name="Whyte L.G."/>
        </authorList>
    </citation>
    <scope>NUCLEOTIDE SEQUENCE [LARGE SCALE GENOMIC DNA]</scope>
    <source>
        <strain evidence="2 3">S5.1</strain>
    </source>
</reference>
<feature type="region of interest" description="Disordered" evidence="1">
    <location>
        <begin position="52"/>
        <end position="98"/>
    </location>
</feature>
<evidence type="ECO:0000313" key="3">
    <source>
        <dbReference type="Proteomes" id="UP000318413"/>
    </source>
</evidence>
<keyword evidence="3" id="KW-1185">Reference proteome</keyword>
<dbReference type="OrthoDB" id="7405225at2"/>
<comment type="caution">
    <text evidence="2">The sequence shown here is derived from an EMBL/GenBank/DDBJ whole genome shotgun (WGS) entry which is preliminary data.</text>
</comment>